<dbReference type="InterPro" id="IPR050687">
    <property type="entry name" value="Dynein_IC"/>
</dbReference>
<dbReference type="Pfam" id="PF10366">
    <property type="entry name" value="Vps39_1"/>
    <property type="match status" value="1"/>
</dbReference>
<feature type="compositionally biased region" description="Low complexity" evidence="12">
    <location>
        <begin position="1041"/>
        <end position="1052"/>
    </location>
</feature>
<evidence type="ECO:0000313" key="14">
    <source>
        <dbReference type="EMBL" id="KXS13868.1"/>
    </source>
</evidence>
<gene>
    <name evidence="14" type="ORF">M427DRAFT_45369</name>
</gene>
<keyword evidence="6" id="KW-0677">Repeat</keyword>
<dbReference type="PROSITE" id="PS50082">
    <property type="entry name" value="WD_REPEATS_2"/>
    <property type="match status" value="1"/>
</dbReference>
<evidence type="ECO:0000256" key="7">
    <source>
        <dbReference type="ARBA" id="ARBA00023017"/>
    </source>
</evidence>
<evidence type="ECO:0000256" key="12">
    <source>
        <dbReference type="SAM" id="MobiDB-lite"/>
    </source>
</evidence>
<keyword evidence="9" id="KW-0206">Cytoskeleton</keyword>
<evidence type="ECO:0000256" key="1">
    <source>
        <dbReference type="ARBA" id="ARBA00004430"/>
    </source>
</evidence>
<dbReference type="Gene3D" id="2.130.10.10">
    <property type="entry name" value="YVTN repeat-like/Quinoprotein amine dehydrogenase"/>
    <property type="match status" value="2"/>
</dbReference>
<evidence type="ECO:0000256" key="11">
    <source>
        <dbReference type="PROSITE-ProRule" id="PRU00221"/>
    </source>
</evidence>
<evidence type="ECO:0000256" key="3">
    <source>
        <dbReference type="ARBA" id="ARBA00022490"/>
    </source>
</evidence>
<feature type="region of interest" description="Disordered" evidence="12">
    <location>
        <begin position="248"/>
        <end position="275"/>
    </location>
</feature>
<dbReference type="SMART" id="SM00320">
    <property type="entry name" value="WD40"/>
    <property type="match status" value="6"/>
</dbReference>
<sequence length="1602" mass="177122">MYSTRKVPAPETKADAMKGREADTGPDAPGIVQQGTDDGNSWMQPKALLKPPNQVQLTDKELDEEFTRVLNANNPLAAQNYARFNNKDRIFRVAQNVEHTVLHFEFDGYLVYKEDPIGSGLSSASESSTTDTANPAGATSAEGSAVTPDSKTRPVESKEEESETKMKKPARNQFSFAERASQTPSNPLRDRFTNTDPPPQRTISHNVSQWTIFDAYMEDLAAKERAKEKGKVSIVPDEKSLLPTTAALQAAPSAPTKTTTHSSDLPPLPASMTSTTGVGEAANEHFHRNPDLRRNLAVVERMANQNTFDDVAQDFRYWDDAADEGREGRRGTLLPLWKFAHDPHRKKQVTSVSWSPKFSDMLAVGYGSYDFVKQGPGEVAVFSFKNPSYPEWLWEADSGVMCLDFHPQHPSLLAVGLYDGTVLVYDLQDKSAAPLLRSQGRAGKHSDPVWQVRWQRDDLDDNANFCSISSDGRVTGWTVLKNELAYTDIIRIVNQPEGGATHAGDVPEEESKFMDAGGGCCLDFSKTDEHLFVVGTEEGKLHLCSKAYSSEYLRTYEDTKIQHWPVCFCEGHHMAIYAVRMNPFHSNYFITASGDWTVKLWDISQTSPVMTFDLGGPVGDVAWAPFASTIFAAGTTEGKVFVFDLNVNKYEAICEQQVARKAKVTHVVFNGFSPVLLVGDDRGAVTSLKLSPTLVSVPAEITCVAVGEWNEDRSRRGYESGRERNPSEENQDVKLYVGTAKGLLATYSVSLPRPGSADGFTKELNQRPFPSRSPEEPALLNPLAAIAKKHVTRAPVVALLNTKKRFTSDSKPIIQLEELKHLRVLISLTAMGKSVGVFEVGESGEFDLVKVKHGARTSTENPGLRSHPTLWLVNANYFDYPLNGTVTCSTIGRTQQETAEYAVVDAGEDVGGVEIYALGKDVLETGTGRKSAWSIGEASGVTVGITLEGTTIIVHSTEPSKVEAKVQWSAPPGSVATKLIVAHLRSAEEIQNIPLIAGDYHPPAQIASRASLSTLQVGQFSGSHDSPGHHSATSSRRHSRTPSVTSSIAPTAAAAAARSRAGSVASAKSRAGSLMGQPALPSRMGIFKAAGKIWVFCGGKVGILEEIGWAERVRRLVLDGNFESAIEYVEVAEGVPDDAKTSLPSRLRLLRAHHMFSVVRDYTTAMTLFQDLDVDPRQVCGLFPAVRTWGESEPSIPPFPEDDAPYPHRPREPPPQAYAALVRFLTERRMRTLRSRQDLIRSRASSEFEVQKEISRLERVAVVVDTCLLSVYLAAKSSLVRPLMRVENWVDVSVASEWLEHDRRYDELLDLFFGKGMHDRALQFLERLGRDPASRLAGPSALVTYLKRLGERDLDLVLKASTWALETAPEEGLEHLADLSDDLATAYLEHLIYDLGDQTPELHEDLVAEYLADVPAAEAAIVGKELSKSSPRMRLREFLEYSKVYHPEHVIWRFPVDGMYEERAIMLSRMGLHEQALDIFVNKLGNRSLAETLVYHCVSAVLIPDLLPASVAVGLLSSYFDKSFHELTRSKRDGQVIRNLSMTERAQVKETLINLQKRRLQMTRVRNCSRCFKRIGTSAFVLYKEQLFHYACMGIKTEDVGR</sequence>
<dbReference type="GO" id="GO:0045503">
    <property type="term" value="F:dynein light chain binding"/>
    <property type="evidence" value="ECO:0007669"/>
    <property type="project" value="TreeGrafter"/>
</dbReference>
<evidence type="ECO:0000256" key="9">
    <source>
        <dbReference type="ARBA" id="ARBA00023212"/>
    </source>
</evidence>
<accession>A0A139AAY6</accession>
<keyword evidence="8" id="KW-0505">Motor protein</keyword>
<protein>
    <recommendedName>
        <fullName evidence="13">Vacuolar sorting protein 39/Transforming growth factor beta receptor-associated domain-containing protein</fullName>
    </recommendedName>
</protein>
<dbReference type="PROSITE" id="PS50294">
    <property type="entry name" value="WD_REPEATS_REGION"/>
    <property type="match status" value="1"/>
</dbReference>
<evidence type="ECO:0000256" key="8">
    <source>
        <dbReference type="ARBA" id="ARBA00023175"/>
    </source>
</evidence>
<feature type="region of interest" description="Disordered" evidence="12">
    <location>
        <begin position="1"/>
        <end position="38"/>
    </location>
</feature>
<dbReference type="Proteomes" id="UP000070544">
    <property type="component" value="Unassembled WGS sequence"/>
</dbReference>
<evidence type="ECO:0000256" key="2">
    <source>
        <dbReference type="ARBA" id="ARBA00011059"/>
    </source>
</evidence>
<dbReference type="Pfam" id="PF00400">
    <property type="entry name" value="WD40"/>
    <property type="match status" value="2"/>
</dbReference>
<dbReference type="STRING" id="1344416.A0A139AAY6"/>
<dbReference type="GO" id="GO:0045504">
    <property type="term" value="F:dynein heavy chain binding"/>
    <property type="evidence" value="ECO:0007669"/>
    <property type="project" value="TreeGrafter"/>
</dbReference>
<feature type="compositionally biased region" description="Polar residues" evidence="12">
    <location>
        <begin position="172"/>
        <end position="186"/>
    </location>
</feature>
<dbReference type="InterPro" id="IPR001680">
    <property type="entry name" value="WD40_rpt"/>
</dbReference>
<evidence type="ECO:0000256" key="6">
    <source>
        <dbReference type="ARBA" id="ARBA00022737"/>
    </source>
</evidence>
<keyword evidence="3" id="KW-0963">Cytoplasm</keyword>
<dbReference type="GO" id="GO:0005874">
    <property type="term" value="C:microtubule"/>
    <property type="evidence" value="ECO:0007669"/>
    <property type="project" value="UniProtKB-KW"/>
</dbReference>
<evidence type="ECO:0000256" key="10">
    <source>
        <dbReference type="ARBA" id="ARBA00023273"/>
    </source>
</evidence>
<comment type="subcellular location">
    <subcellularLocation>
        <location evidence="1">Cytoplasm</location>
        <location evidence="1">Cytoskeleton</location>
        <location evidence="1">Cilium axoneme</location>
    </subcellularLocation>
</comment>
<evidence type="ECO:0000256" key="4">
    <source>
        <dbReference type="ARBA" id="ARBA00022574"/>
    </source>
</evidence>
<evidence type="ECO:0000313" key="15">
    <source>
        <dbReference type="Proteomes" id="UP000070544"/>
    </source>
</evidence>
<keyword evidence="7" id="KW-0243">Dynein</keyword>
<dbReference type="SUPFAM" id="SSF50978">
    <property type="entry name" value="WD40 repeat-like"/>
    <property type="match status" value="1"/>
</dbReference>
<dbReference type="InterPro" id="IPR015943">
    <property type="entry name" value="WD40/YVTN_repeat-like_dom_sf"/>
</dbReference>
<dbReference type="GO" id="GO:0003341">
    <property type="term" value="P:cilium movement"/>
    <property type="evidence" value="ECO:0007669"/>
    <property type="project" value="TreeGrafter"/>
</dbReference>
<proteinExistence type="inferred from homology"/>
<name>A0A139AAY6_GONPJ</name>
<feature type="domain" description="Vacuolar sorting protein 39/Transforming growth factor beta receptor-associated" evidence="13">
    <location>
        <begin position="1264"/>
        <end position="1365"/>
    </location>
</feature>
<reference evidence="14 15" key="1">
    <citation type="journal article" date="2015" name="Genome Biol. Evol.">
        <title>Phylogenomic analyses indicate that early fungi evolved digesting cell walls of algal ancestors of land plants.</title>
        <authorList>
            <person name="Chang Y."/>
            <person name="Wang S."/>
            <person name="Sekimoto S."/>
            <person name="Aerts A.L."/>
            <person name="Choi C."/>
            <person name="Clum A."/>
            <person name="LaButti K.M."/>
            <person name="Lindquist E.A."/>
            <person name="Yee Ngan C."/>
            <person name="Ohm R.A."/>
            <person name="Salamov A.A."/>
            <person name="Grigoriev I.V."/>
            <person name="Spatafora J.W."/>
            <person name="Berbee M.L."/>
        </authorList>
    </citation>
    <scope>NUCLEOTIDE SEQUENCE [LARGE SCALE GENOMIC DNA]</scope>
    <source>
        <strain evidence="14 15">JEL478</strain>
    </source>
</reference>
<dbReference type="InterPro" id="IPR036322">
    <property type="entry name" value="WD40_repeat_dom_sf"/>
</dbReference>
<dbReference type="GO" id="GO:0036158">
    <property type="term" value="P:outer dynein arm assembly"/>
    <property type="evidence" value="ECO:0007669"/>
    <property type="project" value="TreeGrafter"/>
</dbReference>
<feature type="region of interest" description="Disordered" evidence="12">
    <location>
        <begin position="1017"/>
        <end position="1052"/>
    </location>
</feature>
<dbReference type="OrthoDB" id="366230at2759"/>
<dbReference type="PANTHER" id="PTHR12442">
    <property type="entry name" value="DYNEIN INTERMEDIATE CHAIN"/>
    <property type="match status" value="1"/>
</dbReference>
<keyword evidence="4 11" id="KW-0853">WD repeat</keyword>
<organism evidence="14 15">
    <name type="scientific">Gonapodya prolifera (strain JEL478)</name>
    <name type="common">Monoblepharis prolifera</name>
    <dbReference type="NCBI Taxonomy" id="1344416"/>
    <lineage>
        <taxon>Eukaryota</taxon>
        <taxon>Fungi</taxon>
        <taxon>Fungi incertae sedis</taxon>
        <taxon>Chytridiomycota</taxon>
        <taxon>Chytridiomycota incertae sedis</taxon>
        <taxon>Monoblepharidomycetes</taxon>
        <taxon>Monoblepharidales</taxon>
        <taxon>Gonapodyaceae</taxon>
        <taxon>Gonapodya</taxon>
    </lineage>
</organism>
<comment type="similarity">
    <text evidence="2">Belongs to the dynein intermediate chain family.</text>
</comment>
<dbReference type="EMBL" id="KQ965773">
    <property type="protein sequence ID" value="KXS13868.1"/>
    <property type="molecule type" value="Genomic_DNA"/>
</dbReference>
<feature type="compositionally biased region" description="Basic and acidic residues" evidence="12">
    <location>
        <begin position="12"/>
        <end position="23"/>
    </location>
</feature>
<keyword evidence="10" id="KW-0966">Cell projection</keyword>
<dbReference type="GO" id="GO:0036157">
    <property type="term" value="C:outer dynein arm"/>
    <property type="evidence" value="ECO:0007669"/>
    <property type="project" value="TreeGrafter"/>
</dbReference>
<feature type="repeat" description="WD" evidence="11">
    <location>
        <begin position="569"/>
        <end position="611"/>
    </location>
</feature>
<keyword evidence="5" id="KW-0493">Microtubule</keyword>
<evidence type="ECO:0000256" key="5">
    <source>
        <dbReference type="ARBA" id="ARBA00022701"/>
    </source>
</evidence>
<dbReference type="InterPro" id="IPR019452">
    <property type="entry name" value="VPS39/TGF_beta_rcpt-assoc_1"/>
</dbReference>
<feature type="region of interest" description="Disordered" evidence="12">
    <location>
        <begin position="119"/>
        <end position="205"/>
    </location>
</feature>
<keyword evidence="15" id="KW-1185">Reference proteome</keyword>
<feature type="compositionally biased region" description="Low complexity" evidence="12">
    <location>
        <begin position="119"/>
        <end position="128"/>
    </location>
</feature>
<evidence type="ECO:0000259" key="13">
    <source>
        <dbReference type="Pfam" id="PF10366"/>
    </source>
</evidence>
<dbReference type="PANTHER" id="PTHR12442:SF11">
    <property type="entry name" value="DYNEIN AXONEMAL INTERMEDIATE CHAIN 1"/>
    <property type="match status" value="1"/>
</dbReference>